<proteinExistence type="predicted"/>
<feature type="compositionally biased region" description="Polar residues" evidence="1">
    <location>
        <begin position="104"/>
        <end position="114"/>
    </location>
</feature>
<dbReference type="GO" id="GO:0010468">
    <property type="term" value="P:regulation of gene expression"/>
    <property type="evidence" value="ECO:0007669"/>
    <property type="project" value="TreeGrafter"/>
</dbReference>
<feature type="compositionally biased region" description="Polar residues" evidence="1">
    <location>
        <begin position="358"/>
        <end position="369"/>
    </location>
</feature>
<dbReference type="GO" id="GO:0005634">
    <property type="term" value="C:nucleus"/>
    <property type="evidence" value="ECO:0007669"/>
    <property type="project" value="TreeGrafter"/>
</dbReference>
<sequence length="947" mass="99846">MIANGCGRTSGVAAPPTTLTDAGDGVSWESSSQGSGGNTGTVKRRPTSLEAKEKTPSPTQDGADGAGGEGASVPGNSVSPEPIKSSISSKKSSKMNPERRRTIIDSSKIPSTRSGRLDERLKSKLKPPSALQQRSAGGRSSEPSTAIGSSNMKPSVASGRSEKDKNVTSPPGEGGQPGMSARLQKKVSFIPSLSSVGISGGSTATNTPPGGNVRTSSVKTILRTRALPPSSSSSSSNSSSDGRAVLAGDSPVEFKELYRDYPLPLPPYRDPPPPPPPPTVSASNGGTPQKTVPESKQMHDDLATIAAAPVVESSKSEDVGAVVRSKLKGFALSKLISSHAGAERRNTNNYVTLPPSPKASSKLMSSKGASGSVGGELPAIPTQSSAIAAAEAAAAEAAASAAVLGEKPRQPSPDDILSKPEFSSSQFKNLPVRQKKGMVPHLENYCLFDPSVDFFNEKEHKMRAIPEAVELADPMLYQDHLIYDAVDRDSDNYFTIEPESLEIEVKNRLSLEKVEEKIDEIFNKTRPTSSSSSSNSSSGSSPDYPSMFNSVIETPSSNLESTDESDYGFRNRLIENLKVLTVPKSISGSIPDEEIEQLEVVGGNEVPEEGRSLRQSPPSSSVYYGVVLKAGPITSRLERVHQQQSVSLPNSPLLQHRLQQQQQQQQHQQQQQQQHPVKQQRKCDDSSSSSSSANASPPAASRTSNAGEGSPPSSSAKETLSNGSQTTDSISTTTQGTPNAINTSLSTEQKEPPEKMVPRVTKIKSESSTTGSDVTGSSTGTGTVGKVANFLPLLRSTFALDPLKSSFSLPQLPTGGGRSSAANATATGAISKTYPTGTASGGHHQQQQHLHHHHNHQQQQQHRNGSLDSTPLFNRLRKRERPLSNHSDADSGFLSPATPPDSNGASILAAVTDEEIMASGCTIESSSDAVVLEQCDSIQELIQNPAL</sequence>
<dbReference type="PANTHER" id="PTHR14312">
    <property type="entry name" value="CREB/ATF BZIP TRANSCRIPTION FACTOR"/>
    <property type="match status" value="1"/>
</dbReference>
<dbReference type="PANTHER" id="PTHR14312:SF1">
    <property type="entry name" value="BASIC-LEUCINE ZIPPER TRANSCRIPTION FACTOR A"/>
    <property type="match status" value="1"/>
</dbReference>
<dbReference type="VEuPathDB" id="VectorBase:AALB20_035261"/>
<feature type="compositionally biased region" description="Basic and acidic residues" evidence="1">
    <location>
        <begin position="748"/>
        <end position="757"/>
    </location>
</feature>
<feature type="region of interest" description="Disordered" evidence="1">
    <location>
        <begin position="655"/>
        <end position="782"/>
    </location>
</feature>
<reference evidence="2 3" key="1">
    <citation type="journal article" date="2017" name="G3 (Bethesda)">
        <title>The Physical Genome Mapping of Anopheles albimanus Corrected Scaffold Misassemblies and Identified Interarm Rearrangements in Genus Anopheles.</title>
        <authorList>
            <person name="Artemov G.N."/>
            <person name="Peery A.N."/>
            <person name="Jiang X."/>
            <person name="Tu Z."/>
            <person name="Stegniy V.N."/>
            <person name="Sharakhova M.V."/>
            <person name="Sharakhov I.V."/>
        </authorList>
    </citation>
    <scope>NUCLEOTIDE SEQUENCE [LARGE SCALE GENOMIC DNA]</scope>
    <source>
        <strain evidence="2 3">ALBI9_A</strain>
    </source>
</reference>
<accession>A0A182FWZ6</accession>
<reference evidence="2" key="2">
    <citation type="submission" date="2022-08" db="UniProtKB">
        <authorList>
            <consortium name="EnsemblMetazoa"/>
        </authorList>
    </citation>
    <scope>IDENTIFICATION</scope>
    <source>
        <strain evidence="2">STECLA/ALBI9_A</strain>
    </source>
</reference>
<feature type="region of interest" description="Disordered" evidence="1">
    <location>
        <begin position="339"/>
        <end position="376"/>
    </location>
</feature>
<feature type="compositionally biased region" description="Low complexity" evidence="1">
    <location>
        <begin position="723"/>
        <end position="737"/>
    </location>
</feature>
<feature type="compositionally biased region" description="Low complexity" evidence="1">
    <location>
        <begin position="230"/>
        <end position="240"/>
    </location>
</feature>
<feature type="region of interest" description="Disordered" evidence="1">
    <location>
        <begin position="522"/>
        <end position="564"/>
    </location>
</feature>
<dbReference type="VEuPathDB" id="VectorBase:AALB014179"/>
<feature type="compositionally biased region" description="Low complexity" evidence="1">
    <location>
        <begin position="655"/>
        <end position="675"/>
    </location>
</feature>
<feature type="region of interest" description="Disordered" evidence="1">
    <location>
        <begin position="1"/>
        <end position="298"/>
    </location>
</feature>
<feature type="compositionally biased region" description="Polar residues" evidence="1">
    <location>
        <begin position="863"/>
        <end position="872"/>
    </location>
</feature>
<dbReference type="AlphaFoldDB" id="A0A182FWZ6"/>
<feature type="compositionally biased region" description="Low complexity" evidence="1">
    <location>
        <begin position="686"/>
        <end position="706"/>
    </location>
</feature>
<feature type="compositionally biased region" description="Polar residues" evidence="1">
    <location>
        <begin position="191"/>
        <end position="219"/>
    </location>
</feature>
<feature type="compositionally biased region" description="Polar residues" evidence="1">
    <location>
        <begin position="141"/>
        <end position="153"/>
    </location>
</feature>
<keyword evidence="3" id="KW-1185">Reference proteome</keyword>
<feature type="compositionally biased region" description="Pro residues" evidence="1">
    <location>
        <begin position="263"/>
        <end position="279"/>
    </location>
</feature>
<dbReference type="Proteomes" id="UP000069272">
    <property type="component" value="Chromosome 2L"/>
</dbReference>
<dbReference type="EnsemblMetazoa" id="AALB014179-RA">
    <property type="protein sequence ID" value="AALB014179-PA"/>
    <property type="gene ID" value="AALB014179"/>
</dbReference>
<feature type="compositionally biased region" description="Low complexity" evidence="1">
    <location>
        <begin position="767"/>
        <end position="782"/>
    </location>
</feature>
<protein>
    <submittedName>
        <fullName evidence="2">Uncharacterized protein</fullName>
    </submittedName>
</protein>
<dbReference type="STRING" id="7167.A0A182FWZ6"/>
<dbReference type="GO" id="GO:0043565">
    <property type="term" value="F:sequence-specific DNA binding"/>
    <property type="evidence" value="ECO:0007669"/>
    <property type="project" value="TreeGrafter"/>
</dbReference>
<feature type="compositionally biased region" description="Low complexity" evidence="1">
    <location>
        <begin position="529"/>
        <end position="541"/>
    </location>
</feature>
<evidence type="ECO:0000256" key="1">
    <source>
        <dbReference type="SAM" id="MobiDB-lite"/>
    </source>
</evidence>
<organism evidence="2 3">
    <name type="scientific">Anopheles albimanus</name>
    <name type="common">New world malaria mosquito</name>
    <dbReference type="NCBI Taxonomy" id="7167"/>
    <lineage>
        <taxon>Eukaryota</taxon>
        <taxon>Metazoa</taxon>
        <taxon>Ecdysozoa</taxon>
        <taxon>Arthropoda</taxon>
        <taxon>Hexapoda</taxon>
        <taxon>Insecta</taxon>
        <taxon>Pterygota</taxon>
        <taxon>Neoptera</taxon>
        <taxon>Endopterygota</taxon>
        <taxon>Diptera</taxon>
        <taxon>Nematocera</taxon>
        <taxon>Culicoidea</taxon>
        <taxon>Culicidae</taxon>
        <taxon>Anophelinae</taxon>
        <taxon>Anopheles</taxon>
    </lineage>
</organism>
<feature type="compositionally biased region" description="Polar residues" evidence="1">
    <location>
        <begin position="280"/>
        <end position="294"/>
    </location>
</feature>
<evidence type="ECO:0000313" key="3">
    <source>
        <dbReference type="Proteomes" id="UP000069272"/>
    </source>
</evidence>
<feature type="compositionally biased region" description="Polar residues" evidence="1">
    <location>
        <begin position="711"/>
        <end position="722"/>
    </location>
</feature>
<feature type="region of interest" description="Disordered" evidence="1">
    <location>
        <begin position="831"/>
        <end position="905"/>
    </location>
</feature>
<feature type="compositionally biased region" description="Polar residues" evidence="1">
    <location>
        <begin position="547"/>
        <end position="560"/>
    </location>
</feature>
<name>A0A182FWZ6_ANOAL</name>
<evidence type="ECO:0000313" key="2">
    <source>
        <dbReference type="EnsemblMetazoa" id="AALB014179-PA"/>
    </source>
</evidence>
<feature type="compositionally biased region" description="Polar residues" evidence="1">
    <location>
        <begin position="738"/>
        <end position="747"/>
    </location>
</feature>